<protein>
    <recommendedName>
        <fullName evidence="1">HNH nuclease domain-containing protein</fullName>
    </recommendedName>
</protein>
<dbReference type="Pfam" id="PF13392">
    <property type="entry name" value="HNH_3"/>
    <property type="match status" value="1"/>
</dbReference>
<evidence type="ECO:0000259" key="1">
    <source>
        <dbReference type="Pfam" id="PF13392"/>
    </source>
</evidence>
<gene>
    <name evidence="2" type="primary">252</name>
    <name evidence="2" type="ORF">SEA_KARIMAC_252</name>
</gene>
<evidence type="ECO:0000313" key="3">
    <source>
        <dbReference type="Proteomes" id="UP000259862"/>
    </source>
</evidence>
<dbReference type="GeneID" id="55610531"/>
<dbReference type="InterPro" id="IPR003615">
    <property type="entry name" value="HNH_nuc"/>
</dbReference>
<name>A0A345MHS1_9CAUD</name>
<evidence type="ECO:0000313" key="2">
    <source>
        <dbReference type="EMBL" id="AXH70102.1"/>
    </source>
</evidence>
<dbReference type="InterPro" id="IPR044925">
    <property type="entry name" value="His-Me_finger_sf"/>
</dbReference>
<dbReference type="Proteomes" id="UP000259862">
    <property type="component" value="Segment"/>
</dbReference>
<proteinExistence type="predicted"/>
<dbReference type="SUPFAM" id="SSF54060">
    <property type="entry name" value="His-Me finger endonucleases"/>
    <property type="match status" value="1"/>
</dbReference>
<dbReference type="KEGG" id="vg:55610531"/>
<feature type="domain" description="HNH nuclease" evidence="1">
    <location>
        <begin position="48"/>
        <end position="88"/>
    </location>
</feature>
<accession>A0A345MHS1</accession>
<dbReference type="RefSeq" id="YP_009840381.1">
    <property type="nucleotide sequence ID" value="NC_048724.1"/>
</dbReference>
<sequence length="124" mass="14768">MCGKHYARWLRNGKTDAMPRVGRKTWSYINDDGYVCITLPDGRRMREHRYIMEQHLGRRLLDSETVHHKNGDRADNRLENLELWSSSQPPGQRIYDKVSWALELIKQYPEVAREIERERNQESG</sequence>
<dbReference type="EMBL" id="MH590599">
    <property type="protein sequence ID" value="AXH70102.1"/>
    <property type="molecule type" value="Genomic_DNA"/>
</dbReference>
<organism evidence="2 3">
    <name type="scientific">Streptomyces phage Karimac</name>
    <dbReference type="NCBI Taxonomy" id="2283303"/>
    <lineage>
        <taxon>Viruses</taxon>
        <taxon>Duplodnaviria</taxon>
        <taxon>Heunggongvirae</taxon>
        <taxon>Uroviricota</taxon>
        <taxon>Caudoviricetes</taxon>
        <taxon>Stanwilliamsviridae</taxon>
        <taxon>Boydwoodruffvirinae</taxon>
        <taxon>Karimacvirus</taxon>
        <taxon>Karimacvirus karimac</taxon>
        <taxon>Streptomyces virus Karimac</taxon>
    </lineage>
</organism>
<reference evidence="2 3" key="1">
    <citation type="submission" date="2018-07" db="EMBL/GenBank/DDBJ databases">
        <authorList>
            <person name="Hale R.H."/>
            <person name="Adeyemo E.A."/>
            <person name="Delwel I.O."/>
            <person name="Garcia C."/>
            <person name="Hamid F."/>
            <person name="Martinez A."/>
            <person name="Perez Osorio E."/>
            <person name="Smith B."/>
            <person name="Standridge C.A."/>
            <person name="Bhuiyan S."/>
            <person name="Visi D.K."/>
            <person name="Allen M.S."/>
            <person name="Hughes L.E."/>
            <person name="Garlena R.A."/>
            <person name="Russell D.A."/>
            <person name="Pope W.H."/>
            <person name="Jacobs-Sera D."/>
            <person name="Hatfull G.F."/>
        </authorList>
    </citation>
    <scope>NUCLEOTIDE SEQUENCE [LARGE SCALE GENOMIC DNA]</scope>
</reference>
<keyword evidence="3" id="KW-1185">Reference proteome</keyword>
<dbReference type="Gene3D" id="3.90.75.20">
    <property type="match status" value="1"/>
</dbReference>